<dbReference type="GO" id="GO:0016491">
    <property type="term" value="F:oxidoreductase activity"/>
    <property type="evidence" value="ECO:0007669"/>
    <property type="project" value="UniProtKB-KW"/>
</dbReference>
<dbReference type="InterPro" id="IPR036465">
    <property type="entry name" value="vWFA_dom_sf"/>
</dbReference>
<reference evidence="2" key="1">
    <citation type="submission" date="2020-02" db="EMBL/GenBank/DDBJ databases">
        <authorList>
            <person name="Meier V. D."/>
        </authorList>
    </citation>
    <scope>NUCLEOTIDE SEQUENCE</scope>
    <source>
        <strain evidence="2">AVDCRST_MAG59</strain>
    </source>
</reference>
<evidence type="ECO:0000313" key="2">
    <source>
        <dbReference type="EMBL" id="CAA9582215.1"/>
    </source>
</evidence>
<accession>A0A6J4VKZ7</accession>
<protein>
    <submittedName>
        <fullName evidence="2">D-amino acid dehydrogenase large subunit</fullName>
        <ecNumber evidence="2">1.4.99.1</ecNumber>
    </submittedName>
</protein>
<dbReference type="SMART" id="SM00327">
    <property type="entry name" value="VWA"/>
    <property type="match status" value="1"/>
</dbReference>
<name>A0A6J4VKZ7_9BACT</name>
<organism evidence="2">
    <name type="scientific">uncultured Thermomicrobiales bacterium</name>
    <dbReference type="NCBI Taxonomy" id="1645740"/>
    <lineage>
        <taxon>Bacteria</taxon>
        <taxon>Pseudomonadati</taxon>
        <taxon>Thermomicrobiota</taxon>
        <taxon>Thermomicrobia</taxon>
        <taxon>Thermomicrobiales</taxon>
        <taxon>environmental samples</taxon>
    </lineage>
</organism>
<dbReference type="EMBL" id="CADCWF010000352">
    <property type="protein sequence ID" value="CAA9582215.1"/>
    <property type="molecule type" value="Genomic_DNA"/>
</dbReference>
<gene>
    <name evidence="2" type="ORF">AVDCRST_MAG59-4876</name>
</gene>
<dbReference type="PROSITE" id="PS50234">
    <property type="entry name" value="VWFA"/>
    <property type="match status" value="1"/>
</dbReference>
<keyword evidence="2" id="KW-0560">Oxidoreductase</keyword>
<proteinExistence type="predicted"/>
<evidence type="ECO:0000259" key="1">
    <source>
        <dbReference type="PROSITE" id="PS50234"/>
    </source>
</evidence>
<dbReference type="InterPro" id="IPR002035">
    <property type="entry name" value="VWF_A"/>
</dbReference>
<dbReference type="Gene3D" id="3.40.50.410">
    <property type="entry name" value="von Willebrand factor, type A domain"/>
    <property type="match status" value="1"/>
</dbReference>
<dbReference type="AlphaFoldDB" id="A0A6J4VKZ7"/>
<dbReference type="EC" id="1.4.99.1" evidence="2"/>
<dbReference type="SUPFAM" id="SSF53300">
    <property type="entry name" value="vWA-like"/>
    <property type="match status" value="1"/>
</dbReference>
<sequence length="474" mass="48858">MSTAGAFDRTVRSLALVLLLVAALGSGSALGVAAAQEPTVTAEAVATDEGTDDPLGASTLTVNVELILDSSGSMAETLPGTDQPRIEAARQALAEVIDRIPERDGLNVGFRVYGHEGSNREEDRAESCRSTELLVPIAGVDKQALRERVEVFEPTGWIPLARALEAAAGDFEPGGESVTNAVIMVTDGEETCGGDPCRVAGELNAAEIALTTHVVCFALTDEQREAVACIAEDGGGELFAADDAASLSEAVFAALEQQLAITTAGYVGGNAFSLLEPCEAGDLSLIAVGPPEEGIGVPVVVCNETGEDVEGVEVSLIARSADGELIGQGATLSIFPYVVVDGGVAFGNVYFGVGQLPEGAEYDDVEVASQPRSDDPLFFDTTVEEATVQEDGRIIGIVRNDHEQDVSNLRPAVACFDEAGELLEVGENVLGAADTSLAAGDETTVAFTPERGGFGLTGPCPAFLFAAQAQAALP</sequence>
<dbReference type="Pfam" id="PF00092">
    <property type="entry name" value="VWA"/>
    <property type="match status" value="1"/>
</dbReference>
<feature type="domain" description="VWFA" evidence="1">
    <location>
        <begin position="63"/>
        <end position="255"/>
    </location>
</feature>